<evidence type="ECO:0000313" key="4">
    <source>
        <dbReference type="EMBL" id="MFC4822958.1"/>
    </source>
</evidence>
<dbReference type="InterPro" id="IPR001434">
    <property type="entry name" value="OmcB-like_DUF11"/>
</dbReference>
<proteinExistence type="predicted"/>
<evidence type="ECO:0000313" key="5">
    <source>
        <dbReference type="Proteomes" id="UP001595945"/>
    </source>
</evidence>
<dbReference type="Pfam" id="PF01882">
    <property type="entry name" value="DUF58"/>
    <property type="match status" value="1"/>
</dbReference>
<organism evidence="4 5">
    <name type="scientific">Halorussus aquaticus</name>
    <dbReference type="NCBI Taxonomy" id="2953748"/>
    <lineage>
        <taxon>Archaea</taxon>
        <taxon>Methanobacteriati</taxon>
        <taxon>Methanobacteriota</taxon>
        <taxon>Stenosarchaea group</taxon>
        <taxon>Halobacteria</taxon>
        <taxon>Halobacteriales</taxon>
        <taxon>Haladaptataceae</taxon>
        <taxon>Halorussus</taxon>
    </lineage>
</organism>
<feature type="region of interest" description="Disordered" evidence="1">
    <location>
        <begin position="162"/>
        <end position="192"/>
    </location>
</feature>
<dbReference type="Proteomes" id="UP001595945">
    <property type="component" value="Unassembled WGS sequence"/>
</dbReference>
<accession>A0ABD5PXE1</accession>
<dbReference type="EMBL" id="JBHSHT010000001">
    <property type="protein sequence ID" value="MFC4822958.1"/>
    <property type="molecule type" value="Genomic_DNA"/>
</dbReference>
<feature type="region of interest" description="Disordered" evidence="1">
    <location>
        <begin position="318"/>
        <end position="362"/>
    </location>
</feature>
<dbReference type="Pfam" id="PF01345">
    <property type="entry name" value="DUF11"/>
    <property type="match status" value="1"/>
</dbReference>
<gene>
    <name evidence="4" type="ORF">ACFO9K_01660</name>
</gene>
<dbReference type="NCBIfam" id="TIGR01451">
    <property type="entry name" value="B_ant_repeat"/>
    <property type="match status" value="1"/>
</dbReference>
<dbReference type="InterPro" id="IPR002881">
    <property type="entry name" value="DUF58"/>
</dbReference>
<sequence>MNRERVARFRGALAGTLLLTTLGLLYAQPRLFAAAVVPLAYVAFGALSSLSGATEPRIERTFDPESPPPGAAVEVTLRVENAGDSTLADVRVVDGVPDELAVVSGSPRAAVALRPGEAATLSYSVVAKRGDHEFGDPAVRVRTASATDRATTEISAAGETTLSCSRSVSDPEFGRASPRRVGTHTTDSGGEGLEFHSVREYRPGDPMSRVDWRRLAKSGELTTVQFREERASRTVVVVDARPVARTTPSAGYPNGAALCNYAGERLYDALTAANVATSVTTVGLDDGDLPGGLPADDLPWAASDEEGASARLVFEAAGRAADRDAPDDVPTDGTGSGGETGTASQSPLGTDAPETATADGGAPEDATIRRLLARLPADAQVVLVSPVLDDWPESLARSLAARGHELAVLSPDVTGGGSLAGDSLDRESSDGGSLAGASEVGSSGRAVAGTRRAIRLWDLRTAGGATIDWDVDDPLGIALERSLQTLLRP</sequence>
<name>A0ABD5PXE1_9EURY</name>
<dbReference type="Gene3D" id="2.60.40.10">
    <property type="entry name" value="Immunoglobulins"/>
    <property type="match status" value="1"/>
</dbReference>
<feature type="region of interest" description="Disordered" evidence="1">
    <location>
        <begin position="410"/>
        <end position="442"/>
    </location>
</feature>
<dbReference type="PANTHER" id="PTHR33608">
    <property type="entry name" value="BLL2464 PROTEIN"/>
    <property type="match status" value="1"/>
</dbReference>
<dbReference type="InterPro" id="IPR047589">
    <property type="entry name" value="DUF11_rpt"/>
</dbReference>
<dbReference type="GeneID" id="73045997"/>
<comment type="caution">
    <text evidence="4">The sequence shown here is derived from an EMBL/GenBank/DDBJ whole genome shotgun (WGS) entry which is preliminary data.</text>
</comment>
<dbReference type="RefSeq" id="WP_254267538.1">
    <property type="nucleotide sequence ID" value="NZ_CP100400.1"/>
</dbReference>
<dbReference type="PANTHER" id="PTHR33608:SF6">
    <property type="entry name" value="BLL2464 PROTEIN"/>
    <property type="match status" value="1"/>
</dbReference>
<feature type="domain" description="DUF11" evidence="2">
    <location>
        <begin position="58"/>
        <end position="109"/>
    </location>
</feature>
<dbReference type="AlphaFoldDB" id="A0ABD5PXE1"/>
<evidence type="ECO:0000256" key="1">
    <source>
        <dbReference type="SAM" id="MobiDB-lite"/>
    </source>
</evidence>
<protein>
    <submittedName>
        <fullName evidence="4">DUF58 domain-containing protein</fullName>
    </submittedName>
</protein>
<keyword evidence="5" id="KW-1185">Reference proteome</keyword>
<dbReference type="InterPro" id="IPR013783">
    <property type="entry name" value="Ig-like_fold"/>
</dbReference>
<evidence type="ECO:0000259" key="3">
    <source>
        <dbReference type="Pfam" id="PF01882"/>
    </source>
</evidence>
<feature type="domain" description="DUF58" evidence="3">
    <location>
        <begin position="197"/>
        <end position="242"/>
    </location>
</feature>
<reference evidence="4 5" key="1">
    <citation type="journal article" date="2019" name="Int. J. Syst. Evol. Microbiol.">
        <title>The Global Catalogue of Microorganisms (GCM) 10K type strain sequencing project: providing services to taxonomists for standard genome sequencing and annotation.</title>
        <authorList>
            <consortium name="The Broad Institute Genomics Platform"/>
            <consortium name="The Broad Institute Genome Sequencing Center for Infectious Disease"/>
            <person name="Wu L."/>
            <person name="Ma J."/>
        </authorList>
    </citation>
    <scope>NUCLEOTIDE SEQUENCE [LARGE SCALE GENOMIC DNA]</scope>
    <source>
        <strain evidence="4 5">XZYJ18</strain>
    </source>
</reference>
<evidence type="ECO:0000259" key="2">
    <source>
        <dbReference type="Pfam" id="PF01345"/>
    </source>
</evidence>